<dbReference type="SUPFAM" id="SSF56519">
    <property type="entry name" value="Penicillin binding protein dimerisation domain"/>
    <property type="match status" value="1"/>
</dbReference>
<dbReference type="PANTHER" id="PTHR30627:SF26">
    <property type="entry name" value="PENICILLIN-BINDING PROTEIN 2B"/>
    <property type="match status" value="1"/>
</dbReference>
<dbReference type="InterPro" id="IPR050515">
    <property type="entry name" value="Beta-lactam/transpept"/>
</dbReference>
<dbReference type="InterPro" id="IPR001460">
    <property type="entry name" value="PCN-bd_Tpept"/>
</dbReference>
<accession>A0A9X4XC94</accession>
<protein>
    <submittedName>
        <fullName evidence="6">PASTA domain-containing protein</fullName>
    </submittedName>
</protein>
<dbReference type="Gene3D" id="3.90.1310.10">
    <property type="entry name" value="Penicillin-binding protein 2a (Domain 2)"/>
    <property type="match status" value="1"/>
</dbReference>
<dbReference type="SMART" id="SM00740">
    <property type="entry name" value="PASTA"/>
    <property type="match status" value="2"/>
</dbReference>
<dbReference type="InterPro" id="IPR005543">
    <property type="entry name" value="PASTA_dom"/>
</dbReference>
<dbReference type="GO" id="GO:0008658">
    <property type="term" value="F:penicillin binding"/>
    <property type="evidence" value="ECO:0007669"/>
    <property type="project" value="InterPro"/>
</dbReference>
<comment type="subcellular location">
    <subcellularLocation>
        <location evidence="1">Membrane</location>
    </subcellularLocation>
</comment>
<organism evidence="6 7">
    <name type="scientific">Turicibacter sanguinis</name>
    <dbReference type="NCBI Taxonomy" id="154288"/>
    <lineage>
        <taxon>Bacteria</taxon>
        <taxon>Bacillati</taxon>
        <taxon>Bacillota</taxon>
        <taxon>Erysipelotrichia</taxon>
        <taxon>Erysipelotrichales</taxon>
        <taxon>Turicibacteraceae</taxon>
        <taxon>Turicibacter</taxon>
    </lineage>
</organism>
<dbReference type="RefSeq" id="WP_006785055.1">
    <property type="nucleotide sequence ID" value="NZ_CABJBH010000013.1"/>
</dbReference>
<evidence type="ECO:0000313" key="6">
    <source>
        <dbReference type="EMBL" id="MTK20749.1"/>
    </source>
</evidence>
<dbReference type="Gene3D" id="2.20.70.70">
    <property type="match status" value="1"/>
</dbReference>
<proteinExistence type="inferred from homology"/>
<name>A0A9X4XC94_9FIRM</name>
<feature type="domain" description="PASTA" evidence="5">
    <location>
        <begin position="645"/>
        <end position="703"/>
    </location>
</feature>
<dbReference type="AlphaFoldDB" id="A0A9X4XC94"/>
<dbReference type="InterPro" id="IPR012338">
    <property type="entry name" value="Beta-lactam/transpept-like"/>
</dbReference>
<dbReference type="InterPro" id="IPR005311">
    <property type="entry name" value="PBP_dimer"/>
</dbReference>
<dbReference type="SUPFAM" id="SSF54184">
    <property type="entry name" value="Penicillin-binding protein 2x (pbp-2x), c-terminal domain"/>
    <property type="match status" value="2"/>
</dbReference>
<feature type="region of interest" description="Disordered" evidence="4">
    <location>
        <begin position="702"/>
        <end position="737"/>
    </location>
</feature>
<dbReference type="SUPFAM" id="SSF56601">
    <property type="entry name" value="beta-lactamase/transpeptidase-like"/>
    <property type="match status" value="1"/>
</dbReference>
<sequence length="737" mass="82073">MKKERRLNHTGRKMLVIITAFFLVFFLSIAYHFIEMALTGEKKGHDLYQYALNVYLAEEQVQGKRGTIYDRSGVALAEQLTSYTLYANLYEGYGDVVEDIDDTANKLSTVIDLSAAEIKEILSKDRKQVEFGNAGRQLTYLEKEKIEQMNLKGIKFTENIKRFYPNGMFASHTLGYTKWDEVNRVLEGEMGIESYFDEYLQGKNGRIQYLRDKKGYVQPNKEEFVLEEASDGLDIYLTLDSTIQTLLEEAMDNVWESANPQSLVAVVANPKTGEILAMGSRSSFDPNIRDIENYNNPVISDSFEPGSTMKIYTYAAAINEGKYNGSQYFQSGSRLVNGSTIRDWTQTWGTITYDQGFYRSSNTAIIDLLTNGITPETNIEYLEKFGFGSQVGLPLPSESAGTLPTDWDVTQKITAGFGQGILTTPIQHIQAITAILNEGQLIQPQLIERVYDPNQEKDVYQFEPIKLDNPITAQTAKQVKDLMVGVVAEEDGSGRLAYSLDGFTSGGKTGTAQIADGANGYLANEYLYSYIGFAPADDPELVMYVAMSRPETGGHDQLGQIYRYVMQTGLTYLGAEKTPISNIEDVYQNVEVNQYINQNVEVASQRLIEAGLQPIVIGSGNQVFAQSPSAGNIVVSGSKVFLQTGKTYELPNFEGWTKDEVVRFAELASLKVTFNGEGFVTSQSLAPEQKIQSTTEIVIELTKTPSQNVTEEAHEENESEDSSAEIEISQENEPVND</sequence>
<dbReference type="Pfam" id="PF03793">
    <property type="entry name" value="PASTA"/>
    <property type="match status" value="2"/>
</dbReference>
<gene>
    <name evidence="6" type="ORF">GMA92_04755</name>
</gene>
<evidence type="ECO:0000256" key="4">
    <source>
        <dbReference type="SAM" id="MobiDB-lite"/>
    </source>
</evidence>
<dbReference type="Gene3D" id="3.30.70.2110">
    <property type="match status" value="1"/>
</dbReference>
<keyword evidence="3" id="KW-0472">Membrane</keyword>
<evidence type="ECO:0000259" key="5">
    <source>
        <dbReference type="PROSITE" id="PS51178"/>
    </source>
</evidence>
<dbReference type="GO" id="GO:0005886">
    <property type="term" value="C:plasma membrane"/>
    <property type="evidence" value="ECO:0007669"/>
    <property type="project" value="TreeGrafter"/>
</dbReference>
<dbReference type="PANTHER" id="PTHR30627">
    <property type="entry name" value="PEPTIDOGLYCAN D,D-TRANSPEPTIDASE"/>
    <property type="match status" value="1"/>
</dbReference>
<dbReference type="CDD" id="cd06576">
    <property type="entry name" value="PASTA_Pbp2x-like_1"/>
    <property type="match status" value="1"/>
</dbReference>
<evidence type="ECO:0000256" key="2">
    <source>
        <dbReference type="ARBA" id="ARBA00007171"/>
    </source>
</evidence>
<comment type="similarity">
    <text evidence="2">Belongs to the transpeptidase family.</text>
</comment>
<reference evidence="6 7" key="1">
    <citation type="journal article" date="2019" name="Nat. Med.">
        <title>A library of human gut bacterial isolates paired with longitudinal multiomics data enables mechanistic microbiome research.</title>
        <authorList>
            <person name="Poyet M."/>
            <person name="Groussin M."/>
            <person name="Gibbons S.M."/>
            <person name="Avila-Pacheco J."/>
            <person name="Jiang X."/>
            <person name="Kearney S.M."/>
            <person name="Perrotta A.R."/>
            <person name="Berdy B."/>
            <person name="Zhao S."/>
            <person name="Lieberman T.D."/>
            <person name="Swanson P.K."/>
            <person name="Smith M."/>
            <person name="Roesemann S."/>
            <person name="Alexander J.E."/>
            <person name="Rich S.A."/>
            <person name="Livny J."/>
            <person name="Vlamakis H."/>
            <person name="Clish C."/>
            <person name="Bullock K."/>
            <person name="Deik A."/>
            <person name="Scott J."/>
            <person name="Pierce K.A."/>
            <person name="Xavier R.J."/>
            <person name="Alm E.J."/>
        </authorList>
    </citation>
    <scope>NUCLEOTIDE SEQUENCE [LARGE SCALE GENOMIC DNA]</scope>
    <source>
        <strain evidence="6 7">BIOML-A198</strain>
    </source>
</reference>
<dbReference type="GO" id="GO:0071555">
    <property type="term" value="P:cell wall organization"/>
    <property type="evidence" value="ECO:0007669"/>
    <property type="project" value="TreeGrafter"/>
</dbReference>
<dbReference type="Pfam" id="PF00905">
    <property type="entry name" value="Transpeptidase"/>
    <property type="match status" value="1"/>
</dbReference>
<comment type="caution">
    <text evidence="6">The sequence shown here is derived from an EMBL/GenBank/DDBJ whole genome shotgun (WGS) entry which is preliminary data.</text>
</comment>
<dbReference type="InterPro" id="IPR036138">
    <property type="entry name" value="PBP_dimer_sf"/>
</dbReference>
<dbReference type="Proteomes" id="UP000487649">
    <property type="component" value="Unassembled WGS sequence"/>
</dbReference>
<evidence type="ECO:0000256" key="3">
    <source>
        <dbReference type="ARBA" id="ARBA00023136"/>
    </source>
</evidence>
<dbReference type="Gene3D" id="3.40.710.10">
    <property type="entry name" value="DD-peptidase/beta-lactamase superfamily"/>
    <property type="match status" value="1"/>
</dbReference>
<dbReference type="CDD" id="cd06575">
    <property type="entry name" value="PASTA_Pbp2x-like_2"/>
    <property type="match status" value="1"/>
</dbReference>
<evidence type="ECO:0000313" key="7">
    <source>
        <dbReference type="Proteomes" id="UP000487649"/>
    </source>
</evidence>
<evidence type="ECO:0000256" key="1">
    <source>
        <dbReference type="ARBA" id="ARBA00004370"/>
    </source>
</evidence>
<feature type="domain" description="PASTA" evidence="5">
    <location>
        <begin position="586"/>
        <end position="644"/>
    </location>
</feature>
<dbReference type="PROSITE" id="PS51178">
    <property type="entry name" value="PASTA"/>
    <property type="match status" value="2"/>
</dbReference>
<dbReference type="EMBL" id="WMQE01000008">
    <property type="protein sequence ID" value="MTK20749.1"/>
    <property type="molecule type" value="Genomic_DNA"/>
</dbReference>
<feature type="compositionally biased region" description="Acidic residues" evidence="4">
    <location>
        <begin position="713"/>
        <end position="737"/>
    </location>
</feature>
<dbReference type="Pfam" id="PF03717">
    <property type="entry name" value="PBP_dimer"/>
    <property type="match status" value="1"/>
</dbReference>